<dbReference type="GO" id="GO:0000287">
    <property type="term" value="F:magnesium ion binding"/>
    <property type="evidence" value="ECO:0007669"/>
    <property type="project" value="UniProtKB-UniRule"/>
</dbReference>
<dbReference type="PANTHER" id="PTHR43210">
    <property type="entry name" value="DETHIOBIOTIN SYNTHETASE"/>
    <property type="match status" value="1"/>
</dbReference>
<comment type="subcellular location">
    <subcellularLocation>
        <location evidence="2">Cytoplasm</location>
    </subcellularLocation>
</comment>
<evidence type="ECO:0000313" key="4">
    <source>
        <dbReference type="Proteomes" id="UP000597459"/>
    </source>
</evidence>
<dbReference type="InterPro" id="IPR029063">
    <property type="entry name" value="SAM-dependent_MTases_sf"/>
</dbReference>
<dbReference type="GO" id="GO:0005524">
    <property type="term" value="F:ATP binding"/>
    <property type="evidence" value="ECO:0007669"/>
    <property type="project" value="UniProtKB-UniRule"/>
</dbReference>
<dbReference type="EMBL" id="WOTH01000021">
    <property type="protein sequence ID" value="NHO54344.1"/>
    <property type="molecule type" value="Genomic_DNA"/>
</dbReference>
<keyword evidence="2" id="KW-0547">Nucleotide-binding</keyword>
<dbReference type="SUPFAM" id="SSF52540">
    <property type="entry name" value="P-loop containing nucleoside triphosphate hydrolases"/>
    <property type="match status" value="1"/>
</dbReference>
<accession>A0A967B703</accession>
<sequence>MVIPNHHQTAQDRALIAQRFDRAQDYDGAAMVQRVTGRALMERIRVAQDGCEVRRILEFGCGTGFFTSLLRAIWPEAEIVATDLSAAMLRRAAERGLHNVTFIRMDAADPDGSAEVTGAFDLICGNLAVQWVEPPEQALAALAKRLAPGGLLAVSTLAGDSFHEWRAAHDMSDCIPAIRRYPSRDQLRNGWPCGRLATQWSFETLVERTNGGMAFLRGLKQIGATEPDARNISANLSPRLLRNVVRAFDRTGAVLTWDLAFGLFRAPPRAGVFVTGTDTGVGKTFVSACLTQAWDALYWKPLQTGLADEAGDTPEVIRLAKVGADRIVPPAMTFLAPLSPEAAAEKEGRSADVSALRLPMEQSERPLVVEGAGGLDVPVTKDTMMIDLAERFGLPVVLVARSGLGTLNHTLLSLEALRRRGMVVAGVVLNGSPNAGNRDAIERHGKVRVLAEIPAFSGVTSEIVADVARGFPAWSAIAGQAQ</sequence>
<dbReference type="Gene3D" id="3.40.50.300">
    <property type="entry name" value="P-loop containing nucleotide triphosphate hydrolases"/>
    <property type="match status" value="1"/>
</dbReference>
<keyword evidence="2" id="KW-0067">ATP-binding</keyword>
<dbReference type="InterPro" id="IPR027417">
    <property type="entry name" value="P-loop_NTPase"/>
</dbReference>
<name>A0A967B703_9PROT</name>
<dbReference type="Pfam" id="PF13500">
    <property type="entry name" value="AAA_26"/>
    <property type="match status" value="1"/>
</dbReference>
<comment type="subunit">
    <text evidence="2">Homodimer.</text>
</comment>
<dbReference type="Pfam" id="PF13489">
    <property type="entry name" value="Methyltransf_23"/>
    <property type="match status" value="1"/>
</dbReference>
<dbReference type="AlphaFoldDB" id="A0A967B703"/>
<dbReference type="PANTHER" id="PTHR43210:SF5">
    <property type="entry name" value="DETHIOBIOTIN SYNTHETASE"/>
    <property type="match status" value="1"/>
</dbReference>
<keyword evidence="1 2" id="KW-0093">Biotin biosynthesis</keyword>
<dbReference type="Gene3D" id="3.40.50.150">
    <property type="entry name" value="Vaccinia Virus protein VP39"/>
    <property type="match status" value="1"/>
</dbReference>
<reference evidence="3" key="1">
    <citation type="submission" date="2019-11" db="EMBL/GenBank/DDBJ databases">
        <title>Description of new Acetobacter species.</title>
        <authorList>
            <person name="Cleenwerck I."/>
            <person name="Sombolestani A.S."/>
        </authorList>
    </citation>
    <scope>NUCLEOTIDE SEQUENCE</scope>
    <source>
        <strain evidence="3">LMG 1626</strain>
    </source>
</reference>
<feature type="binding site" evidence="2">
    <location>
        <position position="370"/>
    </location>
    <ligand>
        <name>Mg(2+)</name>
        <dbReference type="ChEBI" id="CHEBI:18420"/>
    </ligand>
</feature>
<organism evidence="3 4">
    <name type="scientific">Acetobacter estunensis</name>
    <dbReference type="NCBI Taxonomy" id="104097"/>
    <lineage>
        <taxon>Bacteria</taxon>
        <taxon>Pseudomonadati</taxon>
        <taxon>Pseudomonadota</taxon>
        <taxon>Alphaproteobacteria</taxon>
        <taxon>Acetobacterales</taxon>
        <taxon>Acetobacteraceae</taxon>
        <taxon>Acetobacter</taxon>
    </lineage>
</organism>
<evidence type="ECO:0000256" key="2">
    <source>
        <dbReference type="HAMAP-Rule" id="MF_00336"/>
    </source>
</evidence>
<dbReference type="CDD" id="cd03109">
    <property type="entry name" value="DTBS"/>
    <property type="match status" value="1"/>
</dbReference>
<feature type="binding site" evidence="2">
    <location>
        <position position="284"/>
    </location>
    <ligand>
        <name>Mg(2+)</name>
        <dbReference type="ChEBI" id="CHEBI:18420"/>
    </ligand>
</feature>
<keyword evidence="2" id="KW-0963">Cytoplasm</keyword>
<keyword evidence="2" id="KW-0460">Magnesium</keyword>
<feature type="active site" evidence="2">
    <location>
        <position position="300"/>
    </location>
</feature>
<evidence type="ECO:0000313" key="3">
    <source>
        <dbReference type="EMBL" id="NHO54344.1"/>
    </source>
</evidence>
<dbReference type="SUPFAM" id="SSF53335">
    <property type="entry name" value="S-adenosyl-L-methionine-dependent methyltransferases"/>
    <property type="match status" value="1"/>
</dbReference>
<dbReference type="GO" id="GO:0009102">
    <property type="term" value="P:biotin biosynthetic process"/>
    <property type="evidence" value="ECO:0007669"/>
    <property type="project" value="UniProtKB-UniRule"/>
</dbReference>
<comment type="similarity">
    <text evidence="2">Belongs to the dethiobiotin synthetase family.</text>
</comment>
<protein>
    <recommendedName>
        <fullName evidence="2">ATP-dependent dethiobiotin synthetase BioD</fullName>
        <ecNumber evidence="2">6.3.3.3</ecNumber>
    </recommendedName>
    <alternativeName>
        <fullName evidence="2">DTB synthetase</fullName>
        <shortName evidence="2">DTBS</shortName>
    </alternativeName>
    <alternativeName>
        <fullName evidence="2">Dethiobiotin synthase</fullName>
    </alternativeName>
</protein>
<comment type="pathway">
    <text evidence="2">Cofactor biosynthesis; biotin biosynthesis; biotin from 7,8-diaminononanoate: step 1/2.</text>
</comment>
<feature type="binding site" evidence="2">
    <location>
        <position position="304"/>
    </location>
    <ligand>
        <name>substrate</name>
    </ligand>
</feature>
<feature type="binding site" evidence="2">
    <location>
        <begin position="280"/>
        <end position="285"/>
    </location>
    <ligand>
        <name>ATP</name>
        <dbReference type="ChEBI" id="CHEBI:30616"/>
    </ligand>
</feature>
<dbReference type="RefSeq" id="WP_166316278.1">
    <property type="nucleotide sequence ID" value="NZ_WOTH01000021.1"/>
</dbReference>
<comment type="caution">
    <text evidence="2">Lacks conserved residue(s) required for the propagation of feature annotation.</text>
</comment>
<dbReference type="GO" id="GO:0005737">
    <property type="term" value="C:cytoplasm"/>
    <property type="evidence" value="ECO:0007669"/>
    <property type="project" value="UniProtKB-SubCell"/>
</dbReference>
<dbReference type="HAMAP" id="MF_00336">
    <property type="entry name" value="BioD"/>
    <property type="match status" value="1"/>
</dbReference>
<proteinExistence type="inferred from homology"/>
<comment type="cofactor">
    <cofactor evidence="2">
        <name>Mg(2+)</name>
        <dbReference type="ChEBI" id="CHEBI:18420"/>
    </cofactor>
</comment>
<dbReference type="InterPro" id="IPR004472">
    <property type="entry name" value="DTB_synth_BioD"/>
</dbReference>
<dbReference type="Proteomes" id="UP000597459">
    <property type="component" value="Unassembled WGS sequence"/>
</dbReference>
<gene>
    <name evidence="2 3" type="primary">bioD</name>
    <name evidence="3" type="ORF">GOB87_10300</name>
</gene>
<dbReference type="NCBIfam" id="TIGR00347">
    <property type="entry name" value="bioD"/>
    <property type="match status" value="1"/>
</dbReference>
<evidence type="ECO:0000256" key="1">
    <source>
        <dbReference type="ARBA" id="ARBA00022756"/>
    </source>
</evidence>
<dbReference type="EC" id="6.3.3.3" evidence="2"/>
<keyword evidence="2" id="KW-0479">Metal-binding</keyword>
<feature type="binding site" evidence="2">
    <location>
        <begin position="370"/>
        <end position="373"/>
    </location>
    <ligand>
        <name>ATP</name>
        <dbReference type="ChEBI" id="CHEBI:30616"/>
    </ligand>
</feature>
<keyword evidence="2 3" id="KW-0436">Ligase</keyword>
<dbReference type="CDD" id="cd02440">
    <property type="entry name" value="AdoMet_MTases"/>
    <property type="match status" value="1"/>
</dbReference>
<comment type="function">
    <text evidence="2">Catalyzes a mechanistically unusual reaction, the ATP-dependent insertion of CO2 between the N7 and N8 nitrogen atoms of 7,8-diaminopelargonic acid (DAPA, also called 7,8-diammoniononanoate) to form a ureido ring.</text>
</comment>
<comment type="caution">
    <text evidence="3">The sequence shown here is derived from an EMBL/GenBank/DDBJ whole genome shotgun (WGS) entry which is preliminary data.</text>
</comment>
<keyword evidence="4" id="KW-1185">Reference proteome</keyword>
<comment type="catalytic activity">
    <reaction evidence="2">
        <text>(7R,8S)-7,8-diammoniononanoate + CO2 + ATP = (4R,5S)-dethiobiotin + ADP + phosphate + 3 H(+)</text>
        <dbReference type="Rhea" id="RHEA:15805"/>
        <dbReference type="ChEBI" id="CHEBI:15378"/>
        <dbReference type="ChEBI" id="CHEBI:16526"/>
        <dbReference type="ChEBI" id="CHEBI:30616"/>
        <dbReference type="ChEBI" id="CHEBI:43474"/>
        <dbReference type="ChEBI" id="CHEBI:149469"/>
        <dbReference type="ChEBI" id="CHEBI:149473"/>
        <dbReference type="ChEBI" id="CHEBI:456216"/>
        <dbReference type="EC" id="6.3.3.3"/>
    </reaction>
</comment>
<dbReference type="GO" id="GO:0004141">
    <property type="term" value="F:dethiobiotin synthase activity"/>
    <property type="evidence" value="ECO:0007669"/>
    <property type="project" value="UniProtKB-UniRule"/>
</dbReference>